<comment type="caution">
    <text evidence="1">The sequence shown here is derived from an EMBL/GenBank/DDBJ whole genome shotgun (WGS) entry which is preliminary data.</text>
</comment>
<evidence type="ECO:0000313" key="1">
    <source>
        <dbReference type="EMBL" id="KAH9331566.1"/>
    </source>
</evidence>
<organism evidence="1 2">
    <name type="scientific">Taxus chinensis</name>
    <name type="common">Chinese yew</name>
    <name type="synonym">Taxus wallichiana var. chinensis</name>
    <dbReference type="NCBI Taxonomy" id="29808"/>
    <lineage>
        <taxon>Eukaryota</taxon>
        <taxon>Viridiplantae</taxon>
        <taxon>Streptophyta</taxon>
        <taxon>Embryophyta</taxon>
        <taxon>Tracheophyta</taxon>
        <taxon>Spermatophyta</taxon>
        <taxon>Pinopsida</taxon>
        <taxon>Pinidae</taxon>
        <taxon>Conifers II</taxon>
        <taxon>Cupressales</taxon>
        <taxon>Taxaceae</taxon>
        <taxon>Taxus</taxon>
    </lineage>
</organism>
<feature type="non-terminal residue" evidence="1">
    <location>
        <position position="1"/>
    </location>
</feature>
<dbReference type="AlphaFoldDB" id="A0AA38LPH9"/>
<reference evidence="1 2" key="1">
    <citation type="journal article" date="2021" name="Nat. Plants">
        <title>The Taxus genome provides insights into paclitaxel biosynthesis.</title>
        <authorList>
            <person name="Xiong X."/>
            <person name="Gou J."/>
            <person name="Liao Q."/>
            <person name="Li Y."/>
            <person name="Zhou Q."/>
            <person name="Bi G."/>
            <person name="Li C."/>
            <person name="Du R."/>
            <person name="Wang X."/>
            <person name="Sun T."/>
            <person name="Guo L."/>
            <person name="Liang H."/>
            <person name="Lu P."/>
            <person name="Wu Y."/>
            <person name="Zhang Z."/>
            <person name="Ro D.K."/>
            <person name="Shang Y."/>
            <person name="Huang S."/>
            <person name="Yan J."/>
        </authorList>
    </citation>
    <scope>NUCLEOTIDE SEQUENCE [LARGE SCALE GENOMIC DNA]</scope>
    <source>
        <strain evidence="1">Ta-2019</strain>
    </source>
</reference>
<name>A0AA38LPH9_TAXCH</name>
<keyword evidence="2" id="KW-1185">Reference proteome</keyword>
<dbReference type="EMBL" id="JAHRHJ020000001">
    <property type="protein sequence ID" value="KAH9331566.1"/>
    <property type="molecule type" value="Genomic_DNA"/>
</dbReference>
<accession>A0AA38LPH9</accession>
<sequence length="440" mass="49145">RFSYISIIGFEGIPYKIPIICSDKLININLCGQLDVIHRVFQDRKVHNINFAIALGMIDDGNDLYEPEYERTIQHAPFLLIDWSQKKNDNINDLIALVITRTKRWFQRKLAEFKATQKDILHVQLEVPPSSSSQPSSTKHIAEESGTRQLFPIRRPFVSPIEQGKESAPIYASFLRTPASSSPLALSLLASTLFYVNAPPPPPKKAKTTFYLVMDPSGLQIGEIAKPSSDKSEAEIIMADYLLTRVSLGKSSHEETCTTSRRQPQESLKGFPLQDCSPLSSLLTSTLVEEIDSKAILEIQKHSNQGLVIEFSSMLFMGPGKSKGKYQGLFYLYIEAVSIANSKLQSVCGGSQDISNSNSRNSSPFNLQAFTSRDLEFIVKFAEEHGSDIFRQILHSICPSIYGHELVKELALNKSVDFPFLLYSTHAIQGRSPVNVARDT</sequence>
<gene>
    <name evidence="1" type="ORF">KI387_003674</name>
</gene>
<protein>
    <submittedName>
        <fullName evidence="1">Uncharacterized protein</fullName>
    </submittedName>
</protein>
<evidence type="ECO:0000313" key="2">
    <source>
        <dbReference type="Proteomes" id="UP000824469"/>
    </source>
</evidence>
<proteinExistence type="predicted"/>
<dbReference type="Proteomes" id="UP000824469">
    <property type="component" value="Unassembled WGS sequence"/>
</dbReference>